<dbReference type="InterPro" id="IPR000182">
    <property type="entry name" value="GNAT_dom"/>
</dbReference>
<reference evidence="2 3" key="1">
    <citation type="submission" date="2019-05" db="EMBL/GenBank/DDBJ databases">
        <title>Draft genome sequence of Actinomadura sp. 14C53.</title>
        <authorList>
            <person name="Saricaoglu S."/>
            <person name="Isik K."/>
        </authorList>
    </citation>
    <scope>NUCLEOTIDE SEQUENCE [LARGE SCALE GENOMIC DNA]</scope>
    <source>
        <strain evidence="2 3">14C53</strain>
    </source>
</reference>
<keyword evidence="3" id="KW-1185">Reference proteome</keyword>
<name>A0A5C4JGU1_9ACTN</name>
<accession>A0A5C4JGU1</accession>
<organism evidence="2 3">
    <name type="scientific">Actinomadura soli</name>
    <dbReference type="NCBI Taxonomy" id="2508997"/>
    <lineage>
        <taxon>Bacteria</taxon>
        <taxon>Bacillati</taxon>
        <taxon>Actinomycetota</taxon>
        <taxon>Actinomycetes</taxon>
        <taxon>Streptosporangiales</taxon>
        <taxon>Thermomonosporaceae</taxon>
        <taxon>Actinomadura</taxon>
    </lineage>
</organism>
<dbReference type="Gene3D" id="3.40.630.30">
    <property type="match status" value="1"/>
</dbReference>
<feature type="domain" description="N-acetyltransferase" evidence="1">
    <location>
        <begin position="18"/>
        <end position="148"/>
    </location>
</feature>
<sequence>MPDLSVRLADSGDRPVLERLWLMFQHDVSQFRGLLPRPDGTFRSERLHAAFHDPDWAAYLLTSDADPVGFATVRGLKDDKRVLSSFFIVRGARRTGLGLRSVREVIARHPGPWEVAFQDENVPAVHFWRRVATEIAPDAWTEELRPVPTSPQLPPDVWISFNA</sequence>
<evidence type="ECO:0000313" key="3">
    <source>
        <dbReference type="Proteomes" id="UP000309174"/>
    </source>
</evidence>
<dbReference type="GO" id="GO:0016747">
    <property type="term" value="F:acyltransferase activity, transferring groups other than amino-acyl groups"/>
    <property type="evidence" value="ECO:0007669"/>
    <property type="project" value="InterPro"/>
</dbReference>
<keyword evidence="2" id="KW-0808">Transferase</keyword>
<dbReference type="OrthoDB" id="3627178at2"/>
<protein>
    <submittedName>
        <fullName evidence="2">GNAT family N-acetyltransferase</fullName>
    </submittedName>
</protein>
<dbReference type="Pfam" id="PF00583">
    <property type="entry name" value="Acetyltransf_1"/>
    <property type="match status" value="1"/>
</dbReference>
<dbReference type="EMBL" id="VCKW01000024">
    <property type="protein sequence ID" value="TMR05071.1"/>
    <property type="molecule type" value="Genomic_DNA"/>
</dbReference>
<dbReference type="Proteomes" id="UP000309174">
    <property type="component" value="Unassembled WGS sequence"/>
</dbReference>
<dbReference type="RefSeq" id="WP_138644261.1">
    <property type="nucleotide sequence ID" value="NZ_VCKW01000024.1"/>
</dbReference>
<dbReference type="InterPro" id="IPR016181">
    <property type="entry name" value="Acyl_CoA_acyltransferase"/>
</dbReference>
<dbReference type="SUPFAM" id="SSF55729">
    <property type="entry name" value="Acyl-CoA N-acyltransferases (Nat)"/>
    <property type="match status" value="1"/>
</dbReference>
<proteinExistence type="predicted"/>
<dbReference type="PROSITE" id="PS51186">
    <property type="entry name" value="GNAT"/>
    <property type="match status" value="1"/>
</dbReference>
<evidence type="ECO:0000259" key="1">
    <source>
        <dbReference type="PROSITE" id="PS51186"/>
    </source>
</evidence>
<evidence type="ECO:0000313" key="2">
    <source>
        <dbReference type="EMBL" id="TMR05071.1"/>
    </source>
</evidence>
<dbReference type="AlphaFoldDB" id="A0A5C4JGU1"/>
<gene>
    <name evidence="2" type="ORF">ETD83_07185</name>
</gene>
<comment type="caution">
    <text evidence="2">The sequence shown here is derived from an EMBL/GenBank/DDBJ whole genome shotgun (WGS) entry which is preliminary data.</text>
</comment>